<comment type="caution">
    <text evidence="3">The sequence shown here is derived from an EMBL/GenBank/DDBJ whole genome shotgun (WGS) entry which is preliminary data.</text>
</comment>
<feature type="domain" description="CAAX prenyl protease 2/Lysostaphin resistance protein A-like" evidence="2">
    <location>
        <begin position="139"/>
        <end position="243"/>
    </location>
</feature>
<reference evidence="3" key="2">
    <citation type="submission" date="2022-02" db="EMBL/GenBank/DDBJ databases">
        <authorList>
            <person name="Elcheninov A.G."/>
            <person name="Sorokin D.Y."/>
            <person name="Kublanov I.V."/>
        </authorList>
    </citation>
    <scope>NUCLEOTIDE SEQUENCE</scope>
    <source>
        <strain evidence="3">AArc-St2</strain>
    </source>
</reference>
<evidence type="ECO:0000313" key="3">
    <source>
        <dbReference type="EMBL" id="MCL9817701.1"/>
    </source>
</evidence>
<dbReference type="Pfam" id="PF02517">
    <property type="entry name" value="Rce1-like"/>
    <property type="match status" value="1"/>
</dbReference>
<dbReference type="RefSeq" id="WP_250584986.1">
    <property type="nucleotide sequence ID" value="NZ_JAKRVX010000005.1"/>
</dbReference>
<evidence type="ECO:0000259" key="2">
    <source>
        <dbReference type="Pfam" id="PF02517"/>
    </source>
</evidence>
<keyword evidence="1" id="KW-0472">Membrane</keyword>
<dbReference type="GO" id="GO:0080120">
    <property type="term" value="P:CAAX-box protein maturation"/>
    <property type="evidence" value="ECO:0007669"/>
    <property type="project" value="UniProtKB-ARBA"/>
</dbReference>
<keyword evidence="1" id="KW-0812">Transmembrane</keyword>
<reference evidence="3" key="1">
    <citation type="journal article" date="2022" name="Syst. Appl. Microbiol.">
        <title>Natronocalculus amylovorans gen. nov., sp. nov., and Natranaeroarchaeum aerophilus sp. nov., dominant culturable amylolytic natronoarchaea from hypersaline soda lakes in southwestern Siberia.</title>
        <authorList>
            <person name="Sorokin D.Y."/>
            <person name="Elcheninov A.G."/>
            <person name="Khizhniak T.V."/>
            <person name="Koenen M."/>
            <person name="Bale N.J."/>
            <person name="Damste J.S.S."/>
            <person name="Kublanov I.V."/>
        </authorList>
    </citation>
    <scope>NUCLEOTIDE SEQUENCE</scope>
    <source>
        <strain evidence="3">AArc-St2</strain>
    </source>
</reference>
<feature type="transmembrane region" description="Helical" evidence="1">
    <location>
        <begin position="139"/>
        <end position="158"/>
    </location>
</feature>
<organism evidence="3 4">
    <name type="scientific">Natronocalculus amylovorans</name>
    <dbReference type="NCBI Taxonomy" id="2917812"/>
    <lineage>
        <taxon>Archaea</taxon>
        <taxon>Methanobacteriati</taxon>
        <taxon>Methanobacteriota</taxon>
        <taxon>Stenosarchaea group</taxon>
        <taxon>Halobacteria</taxon>
        <taxon>Halobacteriales</taxon>
        <taxon>Haloferacaceae</taxon>
        <taxon>Natronocalculus</taxon>
    </lineage>
</organism>
<keyword evidence="4" id="KW-1185">Reference proteome</keyword>
<feature type="transmembrane region" description="Helical" evidence="1">
    <location>
        <begin position="231"/>
        <end position="251"/>
    </location>
</feature>
<feature type="transmembrane region" description="Helical" evidence="1">
    <location>
        <begin position="257"/>
        <end position="275"/>
    </location>
</feature>
<sequence length="293" mass="32944">MGYWLGFRPTHRFKSIVQQHEPWIFPILYLGWALLFWIPLIFSDAPVWSIPNVFLLLLGGMSPVVAGVVLLWVTAGWNGYTDLVQRLTEINRIPRQWWLIITLYYPGFTWGVAAIVLVLGITDTPITLISIDRLSDPAAVVLLIAVAFVFPTVEEIGLRGYWFDQLQARWSALTASLILGTVWALWHLPLFYMTGYYSTTTFDPQLWWFLPSLVFTAIIGTWVYNNTQRSVLAVISLHFFGNLTGEVVGLTSGISPLAAAVTIAIATLLVAVYGPESLRGWNTKRPIAPRYGN</sequence>
<proteinExistence type="predicted"/>
<gene>
    <name evidence="3" type="ORF">AArcSt2_12170</name>
</gene>
<keyword evidence="3" id="KW-0378">Hydrolase</keyword>
<feature type="transmembrane region" description="Helical" evidence="1">
    <location>
        <begin position="97"/>
        <end position="119"/>
    </location>
</feature>
<keyword evidence="3" id="KW-0645">Protease</keyword>
<accession>A0AAE3FYV8</accession>
<dbReference type="InterPro" id="IPR003675">
    <property type="entry name" value="Rce1/LyrA-like_dom"/>
</dbReference>
<evidence type="ECO:0000313" key="4">
    <source>
        <dbReference type="Proteomes" id="UP001203207"/>
    </source>
</evidence>
<protein>
    <submittedName>
        <fullName evidence="3">CPBP family intramembrane metalloprotease</fullName>
    </submittedName>
</protein>
<dbReference type="PANTHER" id="PTHR35797">
    <property type="entry name" value="PROTEASE-RELATED"/>
    <property type="match status" value="1"/>
</dbReference>
<feature type="transmembrane region" description="Helical" evidence="1">
    <location>
        <begin position="170"/>
        <end position="186"/>
    </location>
</feature>
<name>A0AAE3FYV8_9EURY</name>
<feature type="transmembrane region" description="Helical" evidence="1">
    <location>
        <begin position="54"/>
        <end position="77"/>
    </location>
</feature>
<dbReference type="GO" id="GO:0008237">
    <property type="term" value="F:metallopeptidase activity"/>
    <property type="evidence" value="ECO:0007669"/>
    <property type="project" value="UniProtKB-KW"/>
</dbReference>
<dbReference type="Proteomes" id="UP001203207">
    <property type="component" value="Unassembled WGS sequence"/>
</dbReference>
<feature type="transmembrane region" description="Helical" evidence="1">
    <location>
        <begin position="21"/>
        <end position="42"/>
    </location>
</feature>
<dbReference type="GO" id="GO:0004175">
    <property type="term" value="F:endopeptidase activity"/>
    <property type="evidence" value="ECO:0007669"/>
    <property type="project" value="UniProtKB-ARBA"/>
</dbReference>
<dbReference type="AlphaFoldDB" id="A0AAE3FYV8"/>
<keyword evidence="3" id="KW-0482">Metalloprotease</keyword>
<keyword evidence="1" id="KW-1133">Transmembrane helix</keyword>
<dbReference type="EMBL" id="JAKRVX010000005">
    <property type="protein sequence ID" value="MCL9817701.1"/>
    <property type="molecule type" value="Genomic_DNA"/>
</dbReference>
<dbReference type="InterPro" id="IPR042150">
    <property type="entry name" value="MmRce1-like"/>
</dbReference>
<dbReference type="PANTHER" id="PTHR35797:SF1">
    <property type="entry name" value="PROTEASE"/>
    <property type="match status" value="1"/>
</dbReference>
<evidence type="ECO:0000256" key="1">
    <source>
        <dbReference type="SAM" id="Phobius"/>
    </source>
</evidence>
<feature type="transmembrane region" description="Helical" evidence="1">
    <location>
        <begin position="206"/>
        <end position="224"/>
    </location>
</feature>